<gene>
    <name evidence="3" type="ORF">NEZAVI_LOCUS12318</name>
</gene>
<dbReference type="OrthoDB" id="6514762at2759"/>
<dbReference type="AlphaFoldDB" id="A0A9P0HLP6"/>
<dbReference type="Pfam" id="PF01607">
    <property type="entry name" value="CBM_14"/>
    <property type="match status" value="1"/>
</dbReference>
<dbReference type="PROSITE" id="PS50940">
    <property type="entry name" value="CHIT_BIND_II"/>
    <property type="match status" value="1"/>
</dbReference>
<dbReference type="GO" id="GO:0005576">
    <property type="term" value="C:extracellular region"/>
    <property type="evidence" value="ECO:0007669"/>
    <property type="project" value="InterPro"/>
</dbReference>
<feature type="signal peptide" evidence="1">
    <location>
        <begin position="1"/>
        <end position="18"/>
    </location>
</feature>
<protein>
    <recommendedName>
        <fullName evidence="2">Chitin-binding type-2 domain-containing protein</fullName>
    </recommendedName>
</protein>
<name>A0A9P0HLP6_NEZVI</name>
<dbReference type="PANTHER" id="PTHR22933:SF43">
    <property type="entry name" value="LP10131P"/>
    <property type="match status" value="1"/>
</dbReference>
<evidence type="ECO:0000313" key="3">
    <source>
        <dbReference type="EMBL" id="CAH1403761.1"/>
    </source>
</evidence>
<dbReference type="Gene3D" id="2.170.140.10">
    <property type="entry name" value="Chitin binding domain"/>
    <property type="match status" value="1"/>
</dbReference>
<dbReference type="GO" id="GO:0008061">
    <property type="term" value="F:chitin binding"/>
    <property type="evidence" value="ECO:0007669"/>
    <property type="project" value="InterPro"/>
</dbReference>
<keyword evidence="4" id="KW-1185">Reference proteome</keyword>
<reference evidence="3" key="1">
    <citation type="submission" date="2022-01" db="EMBL/GenBank/DDBJ databases">
        <authorList>
            <person name="King R."/>
        </authorList>
    </citation>
    <scope>NUCLEOTIDE SEQUENCE</scope>
</reference>
<feature type="chain" id="PRO_5040385857" description="Chitin-binding type-2 domain-containing protein" evidence="1">
    <location>
        <begin position="19"/>
        <end position="116"/>
    </location>
</feature>
<dbReference type="InterPro" id="IPR002557">
    <property type="entry name" value="Chitin-bd_dom"/>
</dbReference>
<dbReference type="SMART" id="SM00494">
    <property type="entry name" value="ChtBD2"/>
    <property type="match status" value="1"/>
</dbReference>
<organism evidence="3 4">
    <name type="scientific">Nezara viridula</name>
    <name type="common">Southern green stink bug</name>
    <name type="synonym">Cimex viridulus</name>
    <dbReference type="NCBI Taxonomy" id="85310"/>
    <lineage>
        <taxon>Eukaryota</taxon>
        <taxon>Metazoa</taxon>
        <taxon>Ecdysozoa</taxon>
        <taxon>Arthropoda</taxon>
        <taxon>Hexapoda</taxon>
        <taxon>Insecta</taxon>
        <taxon>Pterygota</taxon>
        <taxon>Neoptera</taxon>
        <taxon>Paraneoptera</taxon>
        <taxon>Hemiptera</taxon>
        <taxon>Heteroptera</taxon>
        <taxon>Panheteroptera</taxon>
        <taxon>Pentatomomorpha</taxon>
        <taxon>Pentatomoidea</taxon>
        <taxon>Pentatomidae</taxon>
        <taxon>Pentatominae</taxon>
        <taxon>Nezara</taxon>
    </lineage>
</organism>
<accession>A0A9P0HLP6</accession>
<evidence type="ECO:0000256" key="1">
    <source>
        <dbReference type="SAM" id="SignalP"/>
    </source>
</evidence>
<evidence type="ECO:0000313" key="4">
    <source>
        <dbReference type="Proteomes" id="UP001152798"/>
    </source>
</evidence>
<dbReference type="SUPFAM" id="SSF57625">
    <property type="entry name" value="Invertebrate chitin-binding proteins"/>
    <property type="match status" value="1"/>
</dbReference>
<dbReference type="EMBL" id="OV725081">
    <property type="protein sequence ID" value="CAH1403761.1"/>
    <property type="molecule type" value="Genomic_DNA"/>
</dbReference>
<keyword evidence="1" id="KW-0732">Signal</keyword>
<sequence length="116" mass="13053">MKAAILPFLLLLACSAYGGHYYNADGTPHDPYHDLHLPHYPPLYPTYAAVPRTGFSCEQREWGYHADEATGCQVFHLCQGHLVSSHICTNGTLFHPQFKVCDNFYNVRCGVPLEDL</sequence>
<dbReference type="InterPro" id="IPR052976">
    <property type="entry name" value="Scoloptoxin-like"/>
</dbReference>
<proteinExistence type="predicted"/>
<dbReference type="InterPro" id="IPR036508">
    <property type="entry name" value="Chitin-bd_dom_sf"/>
</dbReference>
<dbReference type="PANTHER" id="PTHR22933">
    <property type="entry name" value="FI18007P1-RELATED"/>
    <property type="match status" value="1"/>
</dbReference>
<feature type="domain" description="Chitin-binding type-2" evidence="2">
    <location>
        <begin position="54"/>
        <end position="111"/>
    </location>
</feature>
<evidence type="ECO:0000259" key="2">
    <source>
        <dbReference type="PROSITE" id="PS50940"/>
    </source>
</evidence>
<dbReference type="Proteomes" id="UP001152798">
    <property type="component" value="Chromosome 5"/>
</dbReference>